<comment type="caution">
    <text evidence="2">The sequence shown here is derived from an EMBL/GenBank/DDBJ whole genome shotgun (WGS) entry which is preliminary data.</text>
</comment>
<keyword evidence="3" id="KW-1185">Reference proteome</keyword>
<dbReference type="Proteomes" id="UP001564626">
    <property type="component" value="Unassembled WGS sequence"/>
</dbReference>
<sequence length="284" mass="32253">MTKPIGPSVRRRQLGAMLRQLRHGANTSRKEAAEWIGVGEPTLSKIELGRQAIKQPHVRLLCQLYELDAGTLDNLLRLARESEQRGWWAAYRDTVPDWFRQFVSLEADATDIWEYENEFVPGQLQTARYVEAITRAARPEATDADVTRSVELRRERQLRNSDGVPPRLHVYLGEAVIRHVIGSAEVMAEQLDALVEASDLDHVSLRVVPFSAGAYAAMSGAFAMMQFPDEDAPAFVYQDYERGALYQEEPGDIARYTLMVRQLGELALDENKTRDLIKRVRKDL</sequence>
<organism evidence="2 3">
    <name type="scientific">Saccharopolyspora cebuensis</name>
    <dbReference type="NCBI Taxonomy" id="418759"/>
    <lineage>
        <taxon>Bacteria</taxon>
        <taxon>Bacillati</taxon>
        <taxon>Actinomycetota</taxon>
        <taxon>Actinomycetes</taxon>
        <taxon>Pseudonocardiales</taxon>
        <taxon>Pseudonocardiaceae</taxon>
        <taxon>Saccharopolyspora</taxon>
    </lineage>
</organism>
<feature type="domain" description="HTH cro/C1-type" evidence="1">
    <location>
        <begin position="18"/>
        <end position="72"/>
    </location>
</feature>
<evidence type="ECO:0000313" key="2">
    <source>
        <dbReference type="EMBL" id="MEY8040379.1"/>
    </source>
</evidence>
<dbReference type="InterPro" id="IPR043917">
    <property type="entry name" value="DUF5753"/>
</dbReference>
<dbReference type="SUPFAM" id="SSF47413">
    <property type="entry name" value="lambda repressor-like DNA-binding domains"/>
    <property type="match status" value="1"/>
</dbReference>
<dbReference type="Pfam" id="PF13560">
    <property type="entry name" value="HTH_31"/>
    <property type="match status" value="1"/>
</dbReference>
<dbReference type="EMBL" id="JBGEHV010000021">
    <property type="protein sequence ID" value="MEY8040379.1"/>
    <property type="molecule type" value="Genomic_DNA"/>
</dbReference>
<evidence type="ECO:0000313" key="3">
    <source>
        <dbReference type="Proteomes" id="UP001564626"/>
    </source>
</evidence>
<evidence type="ECO:0000259" key="1">
    <source>
        <dbReference type="PROSITE" id="PS50943"/>
    </source>
</evidence>
<proteinExistence type="predicted"/>
<name>A0ABV4CHX8_9PSEU</name>
<accession>A0ABV4CHX8</accession>
<reference evidence="2 3" key="1">
    <citation type="submission" date="2024-08" db="EMBL/GenBank/DDBJ databases">
        <title>Genome mining of Saccharopolyspora cebuensis PGLac3 from Nigerian medicinal plant.</title>
        <authorList>
            <person name="Ezeobiora C.E."/>
            <person name="Igbokwe N.H."/>
            <person name="Amin D.H."/>
            <person name="Mendie U.E."/>
        </authorList>
    </citation>
    <scope>NUCLEOTIDE SEQUENCE [LARGE SCALE GENOMIC DNA]</scope>
    <source>
        <strain evidence="2 3">PGLac3</strain>
    </source>
</reference>
<protein>
    <submittedName>
        <fullName evidence="2">Helix-turn-helix domain-containing protein</fullName>
    </submittedName>
</protein>
<dbReference type="Gene3D" id="1.10.260.40">
    <property type="entry name" value="lambda repressor-like DNA-binding domains"/>
    <property type="match status" value="1"/>
</dbReference>
<dbReference type="InterPro" id="IPR010982">
    <property type="entry name" value="Lambda_DNA-bd_dom_sf"/>
</dbReference>
<gene>
    <name evidence="2" type="ORF">AB8O55_13315</name>
</gene>
<dbReference type="Pfam" id="PF19054">
    <property type="entry name" value="DUF5753"/>
    <property type="match status" value="1"/>
</dbReference>
<dbReference type="PROSITE" id="PS50943">
    <property type="entry name" value="HTH_CROC1"/>
    <property type="match status" value="1"/>
</dbReference>
<dbReference type="RefSeq" id="WP_345367293.1">
    <property type="nucleotide sequence ID" value="NZ_BAABII010000018.1"/>
</dbReference>
<dbReference type="SMART" id="SM00530">
    <property type="entry name" value="HTH_XRE"/>
    <property type="match status" value="1"/>
</dbReference>
<dbReference type="CDD" id="cd00093">
    <property type="entry name" value="HTH_XRE"/>
    <property type="match status" value="1"/>
</dbReference>
<dbReference type="InterPro" id="IPR001387">
    <property type="entry name" value="Cro/C1-type_HTH"/>
</dbReference>